<proteinExistence type="predicted"/>
<protein>
    <submittedName>
        <fullName evidence="1">Uncharacterized protein</fullName>
    </submittedName>
</protein>
<dbReference type="PATRIC" id="fig|1423771.3.peg.592"/>
<organism evidence="1 2">
    <name type="scientific">Limosilactobacillus mucosae DSM 13345</name>
    <dbReference type="NCBI Taxonomy" id="1423771"/>
    <lineage>
        <taxon>Bacteria</taxon>
        <taxon>Bacillati</taxon>
        <taxon>Bacillota</taxon>
        <taxon>Bacilli</taxon>
        <taxon>Lactobacillales</taxon>
        <taxon>Lactobacillaceae</taxon>
        <taxon>Limosilactobacillus</taxon>
    </lineage>
</organism>
<comment type="caution">
    <text evidence="1">The sequence shown here is derived from an EMBL/GenBank/DDBJ whole genome shotgun (WGS) entry which is preliminary data.</text>
</comment>
<dbReference type="AlphaFoldDB" id="A0A0R1P6D9"/>
<dbReference type="Proteomes" id="UP000050901">
    <property type="component" value="Unassembled WGS sequence"/>
</dbReference>
<reference evidence="1 2" key="1">
    <citation type="journal article" date="2015" name="Genome Announc.">
        <title>Expanding the biotechnology potential of lactobacilli through comparative genomics of 213 strains and associated genera.</title>
        <authorList>
            <person name="Sun Z."/>
            <person name="Harris H.M."/>
            <person name="McCann A."/>
            <person name="Guo C."/>
            <person name="Argimon S."/>
            <person name="Zhang W."/>
            <person name="Yang X."/>
            <person name="Jeffery I.B."/>
            <person name="Cooney J.C."/>
            <person name="Kagawa T.F."/>
            <person name="Liu W."/>
            <person name="Song Y."/>
            <person name="Salvetti E."/>
            <person name="Wrobel A."/>
            <person name="Rasinkangas P."/>
            <person name="Parkhill J."/>
            <person name="Rea M.C."/>
            <person name="O'Sullivan O."/>
            <person name="Ritari J."/>
            <person name="Douillard F.P."/>
            <person name="Paul Ross R."/>
            <person name="Yang R."/>
            <person name="Briner A.E."/>
            <person name="Felis G.E."/>
            <person name="de Vos W.M."/>
            <person name="Barrangou R."/>
            <person name="Klaenhammer T.R."/>
            <person name="Caufield P.W."/>
            <person name="Cui Y."/>
            <person name="Zhang H."/>
            <person name="O'Toole P.W."/>
        </authorList>
    </citation>
    <scope>NUCLEOTIDE SEQUENCE [LARGE SCALE GENOMIC DNA]</scope>
    <source>
        <strain evidence="1 2">DSM 13345</strain>
    </source>
</reference>
<accession>A0A0R1P6D9</accession>
<sequence>MLSCSAFFDPKIVKNGKLRIISSKGDAQMKKDQAILDFVDQWLSVLLKLDEPTEALLDSEFVWQCQKLHFDQPTLDLDAAFPIEQPMTSLTGLKKIISKINDKMMLGHAIYRQWQNWQAKPADSQKAWLIAALQQLKKLALANESLPFVFHGVIAHLELISQAATNSPASVQWLKLGRNGKAELRIMNDQYKLLTTQTENLKGPQLNVFFEKLALYFAKRHDFKPTNIENEWQLTLTATNGQKFQTRGYWLTDAALGELAQELRQIWNGDAKLWLFDGLVHAEKIDRLTIRYHRQLNAYQEDGEPVQLDYLESIVIDRAQQDLIYRKHLSDDCAMEHRYHIANAIDALLDVLQTPDFLAYVNGNDDDVVFDPDDQRRYAIEIQTATGQTRIINGSFDKQGLPVDFPKLAMIIEDFLSFYGNNELIDPALYNHQWRRPGQYIYCDVSFEEDGRTYCYRTEDERLAEGDLVRVPVGRDNHLAIGRIERIQIVDGQHVPYPLSKTKLIIGPYQADED</sequence>
<evidence type="ECO:0000313" key="1">
    <source>
        <dbReference type="EMBL" id="KRL25114.1"/>
    </source>
</evidence>
<gene>
    <name evidence="1" type="ORF">FC47_GL000583</name>
</gene>
<name>A0A0R1P6D9_LIMMU</name>
<evidence type="ECO:0000313" key="2">
    <source>
        <dbReference type="Proteomes" id="UP000050901"/>
    </source>
</evidence>
<dbReference type="EMBL" id="AZEQ01000014">
    <property type="protein sequence ID" value="KRL25114.1"/>
    <property type="molecule type" value="Genomic_DNA"/>
</dbReference>